<organism evidence="1 2">
    <name type="scientific">Paenibacillus herberti</name>
    <dbReference type="NCBI Taxonomy" id="1619309"/>
    <lineage>
        <taxon>Bacteria</taxon>
        <taxon>Bacillati</taxon>
        <taxon>Bacillota</taxon>
        <taxon>Bacilli</taxon>
        <taxon>Bacillales</taxon>
        <taxon>Paenibacillaceae</taxon>
        <taxon>Paenibacillus</taxon>
    </lineage>
</organism>
<proteinExistence type="predicted"/>
<evidence type="ECO:0000313" key="1">
    <source>
        <dbReference type="EMBL" id="OXM13325.1"/>
    </source>
</evidence>
<dbReference type="RefSeq" id="WP_089526033.1">
    <property type="nucleotide sequence ID" value="NZ_NMUQ01000003.1"/>
</dbReference>
<dbReference type="Pfam" id="PF13707">
    <property type="entry name" value="RloB"/>
    <property type="match status" value="1"/>
</dbReference>
<sequence length="219" mass="25725">MVSRKPIKKYYFTVEGETEQWYLDHIKDLINAEDSAIFKVSIERKVQKNPLKYAKSVVNTSKIHITHWFDYESSEPLHVKQFKETLDALKASSSIRGKQIKYHLGYSNLTFELWMILHKNNCGYIAHRDRYLDQINRAFSEQFTELGTYKERSNFHRVLGKISLDDVKSAITRAKLIMKSNQQNDLKLHNHSGFNFYLDNPSLTIYESVEQILKECGLL</sequence>
<dbReference type="Proteomes" id="UP000215145">
    <property type="component" value="Unassembled WGS sequence"/>
</dbReference>
<dbReference type="InterPro" id="IPR025591">
    <property type="entry name" value="RloB"/>
</dbReference>
<reference evidence="1 2" key="1">
    <citation type="submission" date="2017-07" db="EMBL/GenBank/DDBJ databases">
        <title>Paenibacillus herberti R33 genome sequencing and assembly.</title>
        <authorList>
            <person name="Su W."/>
        </authorList>
    </citation>
    <scope>NUCLEOTIDE SEQUENCE [LARGE SCALE GENOMIC DNA]</scope>
    <source>
        <strain evidence="1 2">R33</strain>
    </source>
</reference>
<name>A0A229NUE1_9BACL</name>
<keyword evidence="2" id="KW-1185">Reference proteome</keyword>
<dbReference type="AlphaFoldDB" id="A0A229NUE1"/>
<comment type="caution">
    <text evidence="1">The sequence shown here is derived from an EMBL/GenBank/DDBJ whole genome shotgun (WGS) entry which is preliminary data.</text>
</comment>
<evidence type="ECO:0000313" key="2">
    <source>
        <dbReference type="Proteomes" id="UP000215145"/>
    </source>
</evidence>
<dbReference type="EMBL" id="NMUQ01000003">
    <property type="protein sequence ID" value="OXM13325.1"/>
    <property type="molecule type" value="Genomic_DNA"/>
</dbReference>
<accession>A0A229NUE1</accession>
<protein>
    <submittedName>
        <fullName evidence="1">Abortive phage infection protein</fullName>
    </submittedName>
</protein>
<gene>
    <name evidence="1" type="ORF">CGZ75_19855</name>
</gene>
<dbReference type="OrthoDB" id="2080274at2"/>